<evidence type="ECO:0000313" key="1">
    <source>
        <dbReference type="EMBL" id="CDI03497.1"/>
    </source>
</evidence>
<dbReference type="InterPro" id="IPR011990">
    <property type="entry name" value="TPR-like_helical_dom_sf"/>
</dbReference>
<proteinExistence type="predicted"/>
<protein>
    <recommendedName>
        <fullName evidence="3">Tetratricopeptide repeat protein</fullName>
    </recommendedName>
</protein>
<dbReference type="SUPFAM" id="SSF48452">
    <property type="entry name" value="TPR-like"/>
    <property type="match status" value="1"/>
</dbReference>
<evidence type="ECO:0008006" key="3">
    <source>
        <dbReference type="Google" id="ProtNLM"/>
    </source>
</evidence>
<reference evidence="1" key="2">
    <citation type="submission" date="2014-03" db="EMBL/GenBank/DDBJ databases">
        <title>Candidatus Competibacter-lineage genomes retrieved from metagenomes reveal functional metabolic diversity.</title>
        <authorList>
            <person name="McIlroy S.J."/>
            <person name="Albertsen M."/>
            <person name="Andresen E.K."/>
            <person name="Saunders A.M."/>
            <person name="Kristiansen R."/>
            <person name="Stokholm-Bjerregaard M."/>
            <person name="Nielsen K.L."/>
            <person name="Nielsen P.H."/>
        </authorList>
    </citation>
    <scope>NUCLEOTIDE SEQUENCE</scope>
    <source>
        <strain evidence="1">Run_A_D11</strain>
    </source>
</reference>
<dbReference type="GO" id="GO:0042802">
    <property type="term" value="F:identical protein binding"/>
    <property type="evidence" value="ECO:0007669"/>
    <property type="project" value="InterPro"/>
</dbReference>
<sequence>MRSEHKDILSALGFFFLEHDQPDKALTLLEALRTVFPEDPGIAKSLGYAYLQAGRPQDALAAAAATSAGQDSAGHLLRGKALWGLGRVAEARACLDQYLATRSLQ</sequence>
<comment type="caution">
    <text evidence="1">The sequence shown here is derived from an EMBL/GenBank/DDBJ whole genome shotgun (WGS) entry which is preliminary data.</text>
</comment>
<dbReference type="RefSeq" id="WP_048674268.1">
    <property type="nucleotide sequence ID" value="NZ_CBTJ020000058.1"/>
</dbReference>
<dbReference type="STRING" id="1400863.BN873_50003"/>
<dbReference type="EMBL" id="CBTJ020000058">
    <property type="protein sequence ID" value="CDI03497.1"/>
    <property type="molecule type" value="Genomic_DNA"/>
</dbReference>
<dbReference type="Proteomes" id="UP000035760">
    <property type="component" value="Unassembled WGS sequence"/>
</dbReference>
<organism evidence="1 2">
    <name type="scientific">Candidatus Competibacter denitrificans Run_A_D11</name>
    <dbReference type="NCBI Taxonomy" id="1400863"/>
    <lineage>
        <taxon>Bacteria</taxon>
        <taxon>Pseudomonadati</taxon>
        <taxon>Pseudomonadota</taxon>
        <taxon>Gammaproteobacteria</taxon>
        <taxon>Candidatus Competibacteraceae</taxon>
        <taxon>Candidatus Competibacter</taxon>
    </lineage>
</organism>
<evidence type="ECO:0000313" key="2">
    <source>
        <dbReference type="Proteomes" id="UP000035760"/>
    </source>
</evidence>
<name>W6M734_9GAMM</name>
<dbReference type="OrthoDB" id="6197586at2"/>
<dbReference type="Gene3D" id="1.25.40.10">
    <property type="entry name" value="Tetratricopeptide repeat domain"/>
    <property type="match status" value="1"/>
</dbReference>
<dbReference type="Pfam" id="PF07721">
    <property type="entry name" value="TPR_4"/>
    <property type="match status" value="1"/>
</dbReference>
<reference evidence="1" key="1">
    <citation type="submission" date="2013-07" db="EMBL/GenBank/DDBJ databases">
        <authorList>
            <person name="McIlroy S."/>
        </authorList>
    </citation>
    <scope>NUCLEOTIDE SEQUENCE [LARGE SCALE GENOMIC DNA]</scope>
    <source>
        <strain evidence="1">Run_A_D11</strain>
    </source>
</reference>
<dbReference type="Pfam" id="PF13432">
    <property type="entry name" value="TPR_16"/>
    <property type="match status" value="1"/>
</dbReference>
<gene>
    <name evidence="1" type="ORF">BN873_50003</name>
</gene>
<dbReference type="InterPro" id="IPR011717">
    <property type="entry name" value="TPR-4"/>
</dbReference>
<accession>W6M734</accession>
<keyword evidence="2" id="KW-1185">Reference proteome</keyword>
<dbReference type="AlphaFoldDB" id="W6M734"/>